<feature type="compositionally biased region" description="Polar residues" evidence="1">
    <location>
        <begin position="1"/>
        <end position="11"/>
    </location>
</feature>
<dbReference type="OrthoDB" id="6615103at2"/>
<keyword evidence="3" id="KW-1185">Reference proteome</keyword>
<organism evidence="2 3">
    <name type="scientific">Paraburkholderia monticola</name>
    <dbReference type="NCBI Taxonomy" id="1399968"/>
    <lineage>
        <taxon>Bacteria</taxon>
        <taxon>Pseudomonadati</taxon>
        <taxon>Pseudomonadota</taxon>
        <taxon>Betaproteobacteria</taxon>
        <taxon>Burkholderiales</taxon>
        <taxon>Burkholderiaceae</taxon>
        <taxon>Paraburkholderia</taxon>
    </lineage>
</organism>
<reference evidence="2 3" key="1">
    <citation type="journal article" date="2015" name="Int. J. Syst. Evol. Microbiol.">
        <title>Burkholderia monticola sp. nov., isolated from mountain soil.</title>
        <authorList>
            <person name="Baek I."/>
            <person name="Seo B."/>
            <person name="Lee I."/>
            <person name="Yi H."/>
            <person name="Chun J."/>
        </authorList>
    </citation>
    <scope>NUCLEOTIDE SEQUENCE [LARGE SCALE GENOMIC DNA]</scope>
    <source>
        <strain evidence="2 3">JC2948</strain>
    </source>
</reference>
<comment type="caution">
    <text evidence="2">The sequence shown here is derived from an EMBL/GenBank/DDBJ whole genome shotgun (WGS) entry which is preliminary data.</text>
</comment>
<dbReference type="RefSeq" id="WP_062123022.1">
    <property type="nucleotide sequence ID" value="NZ_LRBG01000001.1"/>
</dbReference>
<protein>
    <submittedName>
        <fullName evidence="2">Uncharacterized protein</fullName>
    </submittedName>
</protein>
<dbReference type="EMBL" id="LRBG01000001">
    <property type="protein sequence ID" value="KXU91082.1"/>
    <property type="molecule type" value="Genomic_DNA"/>
</dbReference>
<sequence length="247" mass="27089">MAQKNSPTATKSEPDLNERAQDNVGHDCEQLELPDIPKPAFCPSWPGHATMCGLTLDLMLTGARINMFDMPDEYRRISAYIQDLENKFGWPVKAAPLKHPRKSHEIAQYWLDQEIILQARAIRPDGLMVTQAEHVADVKNRATIRGSDTNATGKSVGNSVKVNVTNLTAAGALDSAIEFVKRVLTGKGHVPTKEVESLAAEARVAPKTLERAGKAVKVKKIKVGTRWFWTLPASRTASDDNLDEGPA</sequence>
<dbReference type="Proteomes" id="UP000075613">
    <property type="component" value="Unassembled WGS sequence"/>
</dbReference>
<gene>
    <name evidence="2" type="ORF">CI15_00340</name>
</gene>
<feature type="compositionally biased region" description="Basic and acidic residues" evidence="1">
    <location>
        <begin position="12"/>
        <end position="21"/>
    </location>
</feature>
<dbReference type="STRING" id="1399968.CI15_00340"/>
<feature type="region of interest" description="Disordered" evidence="1">
    <location>
        <begin position="1"/>
        <end position="21"/>
    </location>
</feature>
<accession>A0A149Q1B4</accession>
<evidence type="ECO:0000313" key="3">
    <source>
        <dbReference type="Proteomes" id="UP000075613"/>
    </source>
</evidence>
<evidence type="ECO:0000313" key="2">
    <source>
        <dbReference type="EMBL" id="KXU91082.1"/>
    </source>
</evidence>
<evidence type="ECO:0000256" key="1">
    <source>
        <dbReference type="SAM" id="MobiDB-lite"/>
    </source>
</evidence>
<proteinExistence type="predicted"/>
<name>A0A149Q1B4_9BURK</name>
<dbReference type="AlphaFoldDB" id="A0A149Q1B4"/>